<dbReference type="AlphaFoldDB" id="A0A1V6M259"/>
<dbReference type="InterPro" id="IPR005883">
    <property type="entry name" value="PilM"/>
</dbReference>
<dbReference type="InterPro" id="IPR043129">
    <property type="entry name" value="ATPase_NBD"/>
</dbReference>
<dbReference type="Gene3D" id="3.30.1490.300">
    <property type="match status" value="1"/>
</dbReference>
<feature type="coiled-coil region" evidence="1">
    <location>
        <begin position="380"/>
        <end position="407"/>
    </location>
</feature>
<evidence type="ECO:0000313" key="2">
    <source>
        <dbReference type="EMBL" id="OQD46457.1"/>
    </source>
</evidence>
<organism evidence="2 3">
    <name type="scientific">Candidatus Brocadia sapporoensis</name>
    <dbReference type="NCBI Taxonomy" id="392547"/>
    <lineage>
        <taxon>Bacteria</taxon>
        <taxon>Pseudomonadati</taxon>
        <taxon>Planctomycetota</taxon>
        <taxon>Candidatus Brocadiia</taxon>
        <taxon>Candidatus Brocadiales</taxon>
        <taxon>Candidatus Brocadiaceae</taxon>
        <taxon>Candidatus Brocadia</taxon>
    </lineage>
</organism>
<reference evidence="2 3" key="1">
    <citation type="journal article" date="2016" name="Genome Announc.">
        <title>Draft Genome Sequence of the Anaerobic Ammonium-Oxidizing Bacterium 'Candidatus Brocadia sp. 40'.</title>
        <authorList>
            <person name="Ali M."/>
            <person name="Haroon M.F."/>
            <person name="Narita Y."/>
            <person name="Zhang L."/>
            <person name="Rangel Shaw D."/>
            <person name="Okabe S."/>
            <person name="Saikaly P.E."/>
        </authorList>
    </citation>
    <scope>NUCLEOTIDE SEQUENCE [LARGE SCALE GENOMIC DNA]</scope>
    <source>
        <strain evidence="2 3">40</strain>
    </source>
</reference>
<evidence type="ECO:0000313" key="3">
    <source>
        <dbReference type="Proteomes" id="UP000242219"/>
    </source>
</evidence>
<dbReference type="SUPFAM" id="SSF53067">
    <property type="entry name" value="Actin-like ATPase domain"/>
    <property type="match status" value="1"/>
</dbReference>
<comment type="caution">
    <text evidence="2">The sequence shown here is derived from an EMBL/GenBank/DDBJ whole genome shotgun (WGS) entry which is preliminary data.</text>
</comment>
<dbReference type="RefSeq" id="WP_070066378.1">
    <property type="nucleotide sequence ID" value="NZ_MJUW02000034.1"/>
</dbReference>
<keyword evidence="1" id="KW-0175">Coiled coil</keyword>
<name>A0A1V6M259_9BACT</name>
<dbReference type="PANTHER" id="PTHR32432">
    <property type="entry name" value="CELL DIVISION PROTEIN FTSA-RELATED"/>
    <property type="match status" value="1"/>
</dbReference>
<dbReference type="Proteomes" id="UP000242219">
    <property type="component" value="Unassembled WGS sequence"/>
</dbReference>
<protein>
    <recommendedName>
        <fullName evidence="4">SHS2 domain-containing protein</fullName>
    </recommendedName>
</protein>
<dbReference type="InterPro" id="IPR050696">
    <property type="entry name" value="FtsA/MreB"/>
</dbReference>
<evidence type="ECO:0008006" key="4">
    <source>
        <dbReference type="Google" id="ProtNLM"/>
    </source>
</evidence>
<gene>
    <name evidence="2" type="ORF">BIY37_03120</name>
</gene>
<accession>A0A1V6M259</accession>
<dbReference type="PANTHER" id="PTHR32432:SF3">
    <property type="entry name" value="ETHANOLAMINE UTILIZATION PROTEIN EUTJ"/>
    <property type="match status" value="1"/>
</dbReference>
<dbReference type="EMBL" id="MJUW02000034">
    <property type="protein sequence ID" value="OQD46457.1"/>
    <property type="molecule type" value="Genomic_DNA"/>
</dbReference>
<sequence length="581" mass="65252">MKLERLLIKSKFQSLNSQKLSQVFKNSRKKSAWGIDINECFLRVAKITQVSQELLIDDLGIIEIPQVQSESNDSQSADVKKAIQAFLSKHNILKEDKVVMSISGQSVLPRFINIPPVEKKQLKGIVNYEAKQQIPFDLKDIVWDYQQLTEKVADTNSIEVGLFASKRATLDQLLANISPLETRLTAIQAVPLAIYNLISFDQQINGLTIIINSETESTDLIIVDGLYFWLRSIPTSKVDADLVKEIQRSMEYYKSLMREASNFQTILLTGNKFNEPNNVKFITDNFTYEVKIFKTLNNVKLSSNVNATDFNENILHFTPALGLALQGIGLGRIKINLLPPERIKTAEISKKKPYAIASLGCLALSLLIQYSGLYTRNTYLQNSETLYQKVLQNIKELEGKYKNAETHTQTNKSALDLISSVDPSRFIWLEGLDKLVSLIPNNVSLSNIQSSWIDEGAINSSKKVSAETVQPKKTVASTKPGPLKKLLLMGIKGESQEPSMRFIEEHIIKPVQSLTLFDQKVAAFKNVEIVPGSSRQVERKNGQGNHISFEIRWIVKSIDEIHDEENSVISLNGTSTPPNKS</sequence>
<evidence type="ECO:0000256" key="1">
    <source>
        <dbReference type="SAM" id="Coils"/>
    </source>
</evidence>
<keyword evidence="3" id="KW-1185">Reference proteome</keyword>
<dbReference type="Pfam" id="PF11104">
    <property type="entry name" value="PilM_2"/>
    <property type="match status" value="1"/>
</dbReference>
<proteinExistence type="predicted"/>